<feature type="transmembrane region" description="Helical" evidence="8">
    <location>
        <begin position="477"/>
        <end position="496"/>
    </location>
</feature>
<dbReference type="EMBL" id="MHQO01000035">
    <property type="protein sequence ID" value="OHA06249.1"/>
    <property type="molecule type" value="Genomic_DNA"/>
</dbReference>
<evidence type="ECO:0000313" key="11">
    <source>
        <dbReference type="Proteomes" id="UP000177982"/>
    </source>
</evidence>
<evidence type="ECO:0000256" key="3">
    <source>
        <dbReference type="ARBA" id="ARBA00022692"/>
    </source>
</evidence>
<dbReference type="GO" id="GO:0071555">
    <property type="term" value="P:cell wall organization"/>
    <property type="evidence" value="ECO:0007669"/>
    <property type="project" value="UniProtKB-UniRule"/>
</dbReference>
<comment type="function">
    <text evidence="8 9">Involved in peptidoglycan biosynthesis. Transports lipid-linked peptidoglycan precursors from the inner to the outer leaflet of the cytoplasmic membrane.</text>
</comment>
<dbReference type="GO" id="GO:0005886">
    <property type="term" value="C:plasma membrane"/>
    <property type="evidence" value="ECO:0007669"/>
    <property type="project" value="UniProtKB-SubCell"/>
</dbReference>
<evidence type="ECO:0000256" key="9">
    <source>
        <dbReference type="PIRNR" id="PIRNR002869"/>
    </source>
</evidence>
<dbReference type="GO" id="GO:0009252">
    <property type="term" value="P:peptidoglycan biosynthetic process"/>
    <property type="evidence" value="ECO:0007669"/>
    <property type="project" value="UniProtKB-UniRule"/>
</dbReference>
<evidence type="ECO:0000256" key="1">
    <source>
        <dbReference type="ARBA" id="ARBA00004651"/>
    </source>
</evidence>
<evidence type="ECO:0000256" key="8">
    <source>
        <dbReference type="HAMAP-Rule" id="MF_02078"/>
    </source>
</evidence>
<evidence type="ECO:0000256" key="5">
    <source>
        <dbReference type="ARBA" id="ARBA00022984"/>
    </source>
</evidence>
<feature type="transmembrane region" description="Helical" evidence="8">
    <location>
        <begin position="387"/>
        <end position="411"/>
    </location>
</feature>
<keyword evidence="4 8" id="KW-0133">Cell shape</keyword>
<dbReference type="AlphaFoldDB" id="A0A1G2L682"/>
<dbReference type="HAMAP" id="MF_02078">
    <property type="entry name" value="MurJ_MviN"/>
    <property type="match status" value="1"/>
</dbReference>
<keyword evidence="2 8" id="KW-1003">Cell membrane</keyword>
<feature type="transmembrane region" description="Helical" evidence="8">
    <location>
        <begin position="58"/>
        <end position="77"/>
    </location>
</feature>
<evidence type="ECO:0000256" key="2">
    <source>
        <dbReference type="ARBA" id="ARBA00022475"/>
    </source>
</evidence>
<reference evidence="10 11" key="1">
    <citation type="journal article" date="2016" name="Nat. Commun.">
        <title>Thousands of microbial genomes shed light on interconnected biogeochemical processes in an aquifer system.</title>
        <authorList>
            <person name="Anantharaman K."/>
            <person name="Brown C.T."/>
            <person name="Hug L.A."/>
            <person name="Sharon I."/>
            <person name="Castelle C.J."/>
            <person name="Probst A.J."/>
            <person name="Thomas B.C."/>
            <person name="Singh A."/>
            <person name="Wilkins M.J."/>
            <person name="Karaoz U."/>
            <person name="Brodie E.L."/>
            <person name="Williams K.H."/>
            <person name="Hubbard S.S."/>
            <person name="Banfield J.F."/>
        </authorList>
    </citation>
    <scope>NUCLEOTIDE SEQUENCE [LARGE SCALE GENOMIC DNA]</scope>
</reference>
<dbReference type="CDD" id="cd13123">
    <property type="entry name" value="MATE_MurJ_like"/>
    <property type="match status" value="1"/>
</dbReference>
<feature type="transmembrane region" description="Helical" evidence="8">
    <location>
        <begin position="12"/>
        <end position="31"/>
    </location>
</feature>
<evidence type="ECO:0000256" key="6">
    <source>
        <dbReference type="ARBA" id="ARBA00022989"/>
    </source>
</evidence>
<keyword evidence="5 8" id="KW-0573">Peptidoglycan synthesis</keyword>
<keyword evidence="8 9" id="KW-0961">Cell wall biogenesis/degradation</keyword>
<evidence type="ECO:0000256" key="7">
    <source>
        <dbReference type="ARBA" id="ARBA00023136"/>
    </source>
</evidence>
<dbReference type="PANTHER" id="PTHR47019">
    <property type="entry name" value="LIPID II FLIPPASE MURJ"/>
    <property type="match status" value="1"/>
</dbReference>
<sequence>MDFIKKEIVSIHAAAFLIGAAGFLSRLLGLFRDRLLAGEFGASRDLDIYYASFQIPDFIFTIFLLGSATAAIIPVFLDYWERDKDEARMLVGNLFNVFLIFSAFFCVLVAVLAPFFVRLLVPGFSEEDFRVTVLMTRIMMASPFLLSLSNIVSGVIQANRRFFVFSLSSIFYNIGIIFGILVFLPLFGFLGLAYGVIFGAVLHMAVQLPTYFGLGFKIFPRMVDLYHPGTKRIISLSFPRVLAISFTSISVFIVTALASTLSMGSISVMQLANNVKYIPVGIFGVSFAVAAFPRLSSAFVKKDVSDFYGSFFGVLKTVIFWLAPVSVLFFVLRAHIIRLALGTGLFDWRDTRLTAAVLGIFSFLIITESLLPLFIKTFYALNKTARPLVINLISNTVTIGLAFYFVGVFSGDGPVSRLFGGLLRISDITDIRIIGIALAVVVGQCLNFFVLLKFLMDEARKAFGYVPQNGFLRETRFIITVALVAGGVTYVSRQILNLFFGLDTFWGVFIQMAGAGSAGLASYGLILYFSGNTEIQAFIEVFRRKMLKSQVLPEEIANQQPRDLTH</sequence>
<feature type="transmembrane region" description="Helical" evidence="8">
    <location>
        <begin position="237"/>
        <end position="257"/>
    </location>
</feature>
<dbReference type="InterPro" id="IPR051050">
    <property type="entry name" value="Lipid_II_flippase_MurJ/MviN"/>
</dbReference>
<feature type="transmembrane region" description="Helical" evidence="8">
    <location>
        <begin position="431"/>
        <end position="456"/>
    </location>
</feature>
<feature type="transmembrane region" description="Helical" evidence="8">
    <location>
        <begin position="163"/>
        <end position="186"/>
    </location>
</feature>
<protein>
    <recommendedName>
        <fullName evidence="8">Probable lipid II flippase MurJ</fullName>
    </recommendedName>
</protein>
<dbReference type="InterPro" id="IPR004268">
    <property type="entry name" value="MurJ"/>
</dbReference>
<feature type="transmembrane region" description="Helical" evidence="8">
    <location>
        <begin position="307"/>
        <end position="332"/>
    </location>
</feature>
<comment type="subcellular location">
    <subcellularLocation>
        <location evidence="1 8">Cell membrane</location>
        <topology evidence="1 8">Multi-pass membrane protein</topology>
    </subcellularLocation>
</comment>
<feature type="transmembrane region" description="Helical" evidence="8">
    <location>
        <begin position="352"/>
        <end position="375"/>
    </location>
</feature>
<gene>
    <name evidence="8" type="primary">murJ</name>
    <name evidence="10" type="ORF">A2934_04200</name>
</gene>
<keyword evidence="6 8" id="KW-1133">Transmembrane helix</keyword>
<name>A0A1G2L682_9BACT</name>
<comment type="pathway">
    <text evidence="8">Cell wall biogenesis; peptidoglycan biosynthesis.</text>
</comment>
<evidence type="ECO:0000313" key="10">
    <source>
        <dbReference type="EMBL" id="OHA06249.1"/>
    </source>
</evidence>
<feature type="transmembrane region" description="Helical" evidence="8">
    <location>
        <begin position="89"/>
        <end position="117"/>
    </location>
</feature>
<dbReference type="PANTHER" id="PTHR47019:SF1">
    <property type="entry name" value="LIPID II FLIPPASE MURJ"/>
    <property type="match status" value="1"/>
</dbReference>
<comment type="similarity">
    <text evidence="8 9">Belongs to the MurJ/MviN family.</text>
</comment>
<feature type="transmembrane region" description="Helical" evidence="8">
    <location>
        <begin position="137"/>
        <end position="156"/>
    </location>
</feature>
<comment type="caution">
    <text evidence="10">The sequence shown here is derived from an EMBL/GenBank/DDBJ whole genome shotgun (WGS) entry which is preliminary data.</text>
</comment>
<keyword evidence="8 9" id="KW-0813">Transport</keyword>
<dbReference type="Proteomes" id="UP000177982">
    <property type="component" value="Unassembled WGS sequence"/>
</dbReference>
<dbReference type="PIRSF" id="PIRSF002869">
    <property type="entry name" value="MviN"/>
    <property type="match status" value="1"/>
</dbReference>
<dbReference type="GO" id="GO:0034204">
    <property type="term" value="P:lipid translocation"/>
    <property type="evidence" value="ECO:0007669"/>
    <property type="project" value="TreeGrafter"/>
</dbReference>
<dbReference type="NCBIfam" id="TIGR01695">
    <property type="entry name" value="murJ_mviN"/>
    <property type="match status" value="1"/>
</dbReference>
<keyword evidence="3 8" id="KW-0812">Transmembrane</keyword>
<dbReference type="Pfam" id="PF03023">
    <property type="entry name" value="MurJ"/>
    <property type="match status" value="1"/>
</dbReference>
<dbReference type="UniPathway" id="UPA00219"/>
<feature type="transmembrane region" description="Helical" evidence="8">
    <location>
        <begin position="277"/>
        <end position="295"/>
    </location>
</feature>
<dbReference type="PRINTS" id="PR01806">
    <property type="entry name" value="VIRFACTRMVIN"/>
</dbReference>
<dbReference type="GO" id="GO:0008360">
    <property type="term" value="P:regulation of cell shape"/>
    <property type="evidence" value="ECO:0007669"/>
    <property type="project" value="UniProtKB-UniRule"/>
</dbReference>
<proteinExistence type="inferred from homology"/>
<organism evidence="10 11">
    <name type="scientific">Candidatus Sungbacteria bacterium RIFCSPLOWO2_01_FULL_47_10</name>
    <dbReference type="NCBI Taxonomy" id="1802276"/>
    <lineage>
        <taxon>Bacteria</taxon>
        <taxon>Candidatus Sungiibacteriota</taxon>
    </lineage>
</organism>
<keyword evidence="7 8" id="KW-0472">Membrane</keyword>
<feature type="transmembrane region" description="Helical" evidence="8">
    <location>
        <begin position="192"/>
        <end position="216"/>
    </location>
</feature>
<accession>A0A1G2L682</accession>
<dbReference type="GO" id="GO:0015648">
    <property type="term" value="F:lipid-linked peptidoglycan transporter activity"/>
    <property type="evidence" value="ECO:0007669"/>
    <property type="project" value="UniProtKB-UniRule"/>
</dbReference>
<evidence type="ECO:0000256" key="4">
    <source>
        <dbReference type="ARBA" id="ARBA00022960"/>
    </source>
</evidence>
<feature type="transmembrane region" description="Helical" evidence="8">
    <location>
        <begin position="508"/>
        <end position="529"/>
    </location>
</feature>